<keyword evidence="2" id="KW-1185">Reference proteome</keyword>
<dbReference type="EMBL" id="JBHTHU010000001">
    <property type="protein sequence ID" value="MFD0748759.1"/>
    <property type="molecule type" value="Genomic_DNA"/>
</dbReference>
<organism evidence="1 2">
    <name type="scientific">Mucilaginibacter calamicampi</name>
    <dbReference type="NCBI Taxonomy" id="1302352"/>
    <lineage>
        <taxon>Bacteria</taxon>
        <taxon>Pseudomonadati</taxon>
        <taxon>Bacteroidota</taxon>
        <taxon>Sphingobacteriia</taxon>
        <taxon>Sphingobacteriales</taxon>
        <taxon>Sphingobacteriaceae</taxon>
        <taxon>Mucilaginibacter</taxon>
    </lineage>
</organism>
<evidence type="ECO:0000313" key="2">
    <source>
        <dbReference type="Proteomes" id="UP001596958"/>
    </source>
</evidence>
<sequence>MAAEAFFLFLDKKKQKSSQQRGFFAAHGLCPANQVKPRAVKFCPAVAPTWPTLQQKITMPLPTHGPSVFPAFIRSLSADEFRFNNNLVQTIARSFLRAWLAPLWPRKPLFFFLDKKEPKNQVSREASLPHRAFALQIRKNHGL</sequence>
<proteinExistence type="predicted"/>
<reference evidence="2" key="1">
    <citation type="journal article" date="2019" name="Int. J. Syst. Evol. Microbiol.">
        <title>The Global Catalogue of Microorganisms (GCM) 10K type strain sequencing project: providing services to taxonomists for standard genome sequencing and annotation.</title>
        <authorList>
            <consortium name="The Broad Institute Genomics Platform"/>
            <consortium name="The Broad Institute Genome Sequencing Center for Infectious Disease"/>
            <person name="Wu L."/>
            <person name="Ma J."/>
        </authorList>
    </citation>
    <scope>NUCLEOTIDE SEQUENCE [LARGE SCALE GENOMIC DNA]</scope>
    <source>
        <strain evidence="2">CCUG 63418</strain>
    </source>
</reference>
<dbReference type="Proteomes" id="UP001596958">
    <property type="component" value="Unassembled WGS sequence"/>
</dbReference>
<evidence type="ECO:0000313" key="1">
    <source>
        <dbReference type="EMBL" id="MFD0748759.1"/>
    </source>
</evidence>
<comment type="caution">
    <text evidence="1">The sequence shown here is derived from an EMBL/GenBank/DDBJ whole genome shotgun (WGS) entry which is preliminary data.</text>
</comment>
<name>A0ABW2YRC6_9SPHI</name>
<gene>
    <name evidence="1" type="ORF">ACFQZS_01310</name>
</gene>
<protein>
    <submittedName>
        <fullName evidence="1">Uncharacterized protein</fullName>
    </submittedName>
</protein>
<dbReference type="RefSeq" id="WP_377096510.1">
    <property type="nucleotide sequence ID" value="NZ_JBHTHU010000001.1"/>
</dbReference>
<accession>A0ABW2YRC6</accession>